<protein>
    <recommendedName>
        <fullName evidence="1">ATPase BadF/BadG/BcrA/BcrD type domain-containing protein</fullName>
    </recommendedName>
</protein>
<dbReference type="KEGG" id="noa:BKM31_13580"/>
<dbReference type="EMBL" id="CP017717">
    <property type="protein sequence ID" value="AQZ62357.1"/>
    <property type="molecule type" value="Genomic_DNA"/>
</dbReference>
<accession>A0A1U9ZWP4</accession>
<dbReference type="RefSeq" id="WP_080038513.1">
    <property type="nucleotide sequence ID" value="NZ_CP017717.1"/>
</dbReference>
<dbReference type="InterPro" id="IPR002731">
    <property type="entry name" value="ATPase_BadF"/>
</dbReference>
<proteinExistence type="predicted"/>
<dbReference type="Gene3D" id="3.30.420.40">
    <property type="match status" value="2"/>
</dbReference>
<reference evidence="3" key="1">
    <citation type="journal article" date="2017" name="Med. Chem. Commun.">
        <title>Nonomuraea sp. ATCC 55076 harbours the largest actinomycete chromosome to date and the kistamicin biosynthetic gene cluster.</title>
        <authorList>
            <person name="Nazari B."/>
            <person name="Forneris C.C."/>
            <person name="Gibson M.I."/>
            <person name="Moon K."/>
            <person name="Schramma K.R."/>
            <person name="Seyedsayamdost M.R."/>
        </authorList>
    </citation>
    <scope>NUCLEOTIDE SEQUENCE [LARGE SCALE GENOMIC DNA]</scope>
    <source>
        <strain evidence="3">ATCC 55076</strain>
    </source>
</reference>
<dbReference type="Proteomes" id="UP000190797">
    <property type="component" value="Chromosome"/>
</dbReference>
<dbReference type="InterPro" id="IPR043129">
    <property type="entry name" value="ATPase_NBD"/>
</dbReference>
<organism evidence="2 3">
    <name type="scientific">[Actinomadura] parvosata subsp. kistnae</name>
    <dbReference type="NCBI Taxonomy" id="1909395"/>
    <lineage>
        <taxon>Bacteria</taxon>
        <taxon>Bacillati</taxon>
        <taxon>Actinomycetota</taxon>
        <taxon>Actinomycetes</taxon>
        <taxon>Streptosporangiales</taxon>
        <taxon>Streptosporangiaceae</taxon>
        <taxon>Nonomuraea</taxon>
    </lineage>
</organism>
<dbReference type="AlphaFoldDB" id="A0A1U9ZWP4"/>
<evidence type="ECO:0000259" key="1">
    <source>
        <dbReference type="Pfam" id="PF01869"/>
    </source>
</evidence>
<dbReference type="SUPFAM" id="SSF53067">
    <property type="entry name" value="Actin-like ATPase domain"/>
    <property type="match status" value="2"/>
</dbReference>
<dbReference type="OrthoDB" id="8701357at2"/>
<feature type="domain" description="ATPase BadF/BadG/BcrA/BcrD type" evidence="1">
    <location>
        <begin position="14"/>
        <end position="292"/>
    </location>
</feature>
<dbReference type="PANTHER" id="PTHR43190:SF3">
    <property type="entry name" value="N-ACETYL-D-GLUCOSAMINE KINASE"/>
    <property type="match status" value="1"/>
</dbReference>
<dbReference type="STRING" id="1909395.BKM31_13580"/>
<dbReference type="Pfam" id="PF01869">
    <property type="entry name" value="BcrAD_BadFG"/>
    <property type="match status" value="1"/>
</dbReference>
<sequence length="312" mass="31836">MNRRAGDVPPRVAVGVDVGGTKTHWRAVDADTGDLVADRVVPSELGTGLRDLAAWLAAHLRGSGLRYDAVGVGAHGCDSPALCRTLQSELVARLDVPVRVVNDAHLLPHAAGLPGAIGVVAGTGSVAAGTGPDGEPLLAGGWGWALGDEGSAAGLVREAVRAAYARHDAGLPPDELTTRLLTAFEAAEVAALSQAMTRSPGAEEWGRHVPLVFEAAAEGSASAVRVVEEGARALAGLVDTLIARGASAPAVVAAGGVITKQPLLFAALRDAVRERHPQVPVVLLKEAPVRGALSLARELLGVRRPRPGEEGG</sequence>
<dbReference type="InterPro" id="IPR052519">
    <property type="entry name" value="Euk-type_GlcNAc_Kinase"/>
</dbReference>
<name>A0A1U9ZWP4_9ACTN</name>
<evidence type="ECO:0000313" key="2">
    <source>
        <dbReference type="EMBL" id="AQZ62357.1"/>
    </source>
</evidence>
<evidence type="ECO:0000313" key="3">
    <source>
        <dbReference type="Proteomes" id="UP000190797"/>
    </source>
</evidence>
<gene>
    <name evidence="2" type="ORF">BKM31_13580</name>
</gene>
<keyword evidence="3" id="KW-1185">Reference proteome</keyword>
<dbReference type="PANTHER" id="PTHR43190">
    <property type="entry name" value="N-ACETYL-D-GLUCOSAMINE KINASE"/>
    <property type="match status" value="1"/>
</dbReference>